<reference evidence="1 2" key="1">
    <citation type="submission" date="2021-06" db="EMBL/GenBank/DDBJ databases">
        <authorList>
            <person name="Palmer J.M."/>
        </authorList>
    </citation>
    <scope>NUCLEOTIDE SEQUENCE [LARGE SCALE GENOMIC DNA]</scope>
    <source>
        <strain evidence="1 2">GA_2019</strain>
        <tissue evidence="1">Muscle</tissue>
    </source>
</reference>
<protein>
    <submittedName>
        <fullName evidence="1">Uncharacterized protein</fullName>
    </submittedName>
</protein>
<name>A0ABV0PTE0_9TELE</name>
<dbReference type="EMBL" id="JAHRIO010085548">
    <property type="protein sequence ID" value="MEQ2186749.1"/>
    <property type="molecule type" value="Genomic_DNA"/>
</dbReference>
<gene>
    <name evidence="1" type="ORF">GOODEAATRI_031776</name>
</gene>
<accession>A0ABV0PTE0</accession>
<dbReference type="Proteomes" id="UP001476798">
    <property type="component" value="Unassembled WGS sequence"/>
</dbReference>
<evidence type="ECO:0000313" key="1">
    <source>
        <dbReference type="EMBL" id="MEQ2186749.1"/>
    </source>
</evidence>
<sequence>MVELGAVCLPLLLDTAASRSLLNESSVRQLFPRQHIEAGAGTLYSYGHAKIGMVGTVTFSVCYGSRTLPAFTFQVTLLPGTNLLTSFAPWVSPSQTTQAPY</sequence>
<evidence type="ECO:0000313" key="2">
    <source>
        <dbReference type="Proteomes" id="UP001476798"/>
    </source>
</evidence>
<keyword evidence="2" id="KW-1185">Reference proteome</keyword>
<comment type="caution">
    <text evidence="1">The sequence shown here is derived from an EMBL/GenBank/DDBJ whole genome shotgun (WGS) entry which is preliminary data.</text>
</comment>
<organism evidence="1 2">
    <name type="scientific">Goodea atripinnis</name>
    <dbReference type="NCBI Taxonomy" id="208336"/>
    <lineage>
        <taxon>Eukaryota</taxon>
        <taxon>Metazoa</taxon>
        <taxon>Chordata</taxon>
        <taxon>Craniata</taxon>
        <taxon>Vertebrata</taxon>
        <taxon>Euteleostomi</taxon>
        <taxon>Actinopterygii</taxon>
        <taxon>Neopterygii</taxon>
        <taxon>Teleostei</taxon>
        <taxon>Neoteleostei</taxon>
        <taxon>Acanthomorphata</taxon>
        <taxon>Ovalentaria</taxon>
        <taxon>Atherinomorphae</taxon>
        <taxon>Cyprinodontiformes</taxon>
        <taxon>Goodeidae</taxon>
        <taxon>Goodea</taxon>
    </lineage>
</organism>
<proteinExistence type="predicted"/>